<accession>A0A1M7QU13</accession>
<dbReference type="PANTHER" id="PTHR11956">
    <property type="entry name" value="ARGINYL-TRNA SYNTHETASE"/>
    <property type="match status" value="1"/>
</dbReference>
<dbReference type="Pfam" id="PF05746">
    <property type="entry name" value="DALR_1"/>
    <property type="match status" value="1"/>
</dbReference>
<evidence type="ECO:0000313" key="9">
    <source>
        <dbReference type="EMBL" id="SHN35290.1"/>
    </source>
</evidence>
<proteinExistence type="predicted"/>
<name>A0A1M7QU13_9ACTN</name>
<reference evidence="9 10" key="1">
    <citation type="submission" date="2016-11" db="EMBL/GenBank/DDBJ databases">
        <authorList>
            <person name="Jaros S."/>
            <person name="Januszkiewicz K."/>
            <person name="Wedrychowicz H."/>
        </authorList>
    </citation>
    <scope>NUCLEOTIDE SEQUENCE [LARGE SCALE GENOMIC DNA]</scope>
    <source>
        <strain evidence="9 10">CGMCC 4.2025</strain>
    </source>
</reference>
<evidence type="ECO:0000259" key="7">
    <source>
        <dbReference type="SMART" id="SM00836"/>
    </source>
</evidence>
<keyword evidence="9" id="KW-0030">Aminoacyl-tRNA synthetase</keyword>
<keyword evidence="4" id="KW-0067">ATP-binding</keyword>
<dbReference type="InterPro" id="IPR009080">
    <property type="entry name" value="tRNAsynth_Ia_anticodon-bd"/>
</dbReference>
<feature type="domain" description="Arginyl tRNA synthetase N-terminal" evidence="8">
    <location>
        <begin position="13"/>
        <end position="101"/>
    </location>
</feature>
<dbReference type="InterPro" id="IPR036695">
    <property type="entry name" value="Arg-tRNA-synth_N_sf"/>
</dbReference>
<dbReference type="SUPFAM" id="SSF47323">
    <property type="entry name" value="Anticodon-binding domain of a subclass of class I aminoacyl-tRNA synthetases"/>
    <property type="match status" value="1"/>
</dbReference>
<dbReference type="GO" id="GO:0005524">
    <property type="term" value="F:ATP binding"/>
    <property type="evidence" value="ECO:0007669"/>
    <property type="project" value="UniProtKB-KW"/>
</dbReference>
<keyword evidence="10" id="KW-1185">Reference proteome</keyword>
<dbReference type="Pfam" id="PF03485">
    <property type="entry name" value="Arg_tRNA_synt_N"/>
    <property type="match status" value="1"/>
</dbReference>
<protein>
    <recommendedName>
        <fullName evidence="1">arginine--tRNA ligase</fullName>
        <ecNumber evidence="1">6.1.1.19</ecNumber>
    </recommendedName>
</protein>
<comment type="catalytic activity">
    <reaction evidence="5">
        <text>tRNA(Arg) + L-arginine + ATP = L-arginyl-tRNA(Arg) + AMP + diphosphate</text>
        <dbReference type="Rhea" id="RHEA:20301"/>
        <dbReference type="Rhea" id="RHEA-COMP:9658"/>
        <dbReference type="Rhea" id="RHEA-COMP:9673"/>
        <dbReference type="ChEBI" id="CHEBI:30616"/>
        <dbReference type="ChEBI" id="CHEBI:32682"/>
        <dbReference type="ChEBI" id="CHEBI:33019"/>
        <dbReference type="ChEBI" id="CHEBI:78442"/>
        <dbReference type="ChEBI" id="CHEBI:78513"/>
        <dbReference type="ChEBI" id="CHEBI:456215"/>
        <dbReference type="EC" id="6.1.1.19"/>
    </reaction>
</comment>
<dbReference type="PANTHER" id="PTHR11956:SF5">
    <property type="entry name" value="ARGININE--TRNA LIGASE, CYTOPLASMIC"/>
    <property type="match status" value="1"/>
</dbReference>
<dbReference type="GO" id="GO:0004814">
    <property type="term" value="F:arginine-tRNA ligase activity"/>
    <property type="evidence" value="ECO:0007669"/>
    <property type="project" value="UniProtKB-EC"/>
</dbReference>
<feature type="domain" description="DALR anticodon binding" evidence="7">
    <location>
        <begin position="216"/>
        <end position="337"/>
    </location>
</feature>
<dbReference type="STRING" id="310782.SAMN05216499_14311"/>
<keyword evidence="3" id="KW-0547">Nucleotide-binding</keyword>
<dbReference type="SMART" id="SM00836">
    <property type="entry name" value="DALR_1"/>
    <property type="match status" value="1"/>
</dbReference>
<dbReference type="EMBL" id="FRBI01000043">
    <property type="protein sequence ID" value="SHN35290.1"/>
    <property type="molecule type" value="Genomic_DNA"/>
</dbReference>
<evidence type="ECO:0000256" key="5">
    <source>
        <dbReference type="ARBA" id="ARBA00049339"/>
    </source>
</evidence>
<dbReference type="NCBIfam" id="NF045898">
    <property type="entry name" value="ArgS_rel_codon"/>
    <property type="match status" value="1"/>
</dbReference>
<dbReference type="SUPFAM" id="SSF55190">
    <property type="entry name" value="Arginyl-tRNA synthetase (ArgRS), N-terminal 'additional' domain"/>
    <property type="match status" value="1"/>
</dbReference>
<dbReference type="Gene3D" id="3.30.1360.70">
    <property type="entry name" value="Arginyl tRNA synthetase N-terminal domain"/>
    <property type="match status" value="1"/>
</dbReference>
<gene>
    <name evidence="9" type="ORF">SAMN05216499_14311</name>
</gene>
<sequence>MLPLAYPFPVTPAELSWTVLSTVRRAVAADELRVAVPEKIVVQRPPRPGCGDYATNVALQLAGQAGRSAYEVAGILAARLAREPGIAQVEVAGAGFLNITLSARAYADVVRQVREQGADYGRGEGLAGEGVTVVPEPPGAVRATMVADVVNGLLRAAGAGPGSRREGLTVAEGDGDPGRLGRDAARWSLLRPPAEDPPRPGPALLAQREANPLFRVRYAHSRTRALLRNAHDLGVRVEAAARDPYRHPAETELLGLIADFPRVVETAARRRAPDRLARHLERLADAYLRFQDECPVLPKGDEKPSAVHAARVRLADATGIVLADGLHLLGISAPDHL</sequence>
<evidence type="ECO:0000256" key="4">
    <source>
        <dbReference type="ARBA" id="ARBA00022840"/>
    </source>
</evidence>
<evidence type="ECO:0000256" key="6">
    <source>
        <dbReference type="SAM" id="MobiDB-lite"/>
    </source>
</evidence>
<dbReference type="InterPro" id="IPR005148">
    <property type="entry name" value="Arg-tRNA-synth_N"/>
</dbReference>
<dbReference type="EC" id="6.1.1.19" evidence="1"/>
<dbReference type="SMART" id="SM01016">
    <property type="entry name" value="Arg_tRNA_synt_N"/>
    <property type="match status" value="1"/>
</dbReference>
<evidence type="ECO:0000256" key="3">
    <source>
        <dbReference type="ARBA" id="ARBA00022741"/>
    </source>
</evidence>
<dbReference type="InterPro" id="IPR001278">
    <property type="entry name" value="Arg-tRNA-ligase"/>
</dbReference>
<dbReference type="InterPro" id="IPR008909">
    <property type="entry name" value="DALR_anticod-bd"/>
</dbReference>
<evidence type="ECO:0000259" key="8">
    <source>
        <dbReference type="SMART" id="SM01016"/>
    </source>
</evidence>
<dbReference type="AlphaFoldDB" id="A0A1M7QU13"/>
<feature type="region of interest" description="Disordered" evidence="6">
    <location>
        <begin position="159"/>
        <end position="181"/>
    </location>
</feature>
<evidence type="ECO:0000256" key="2">
    <source>
        <dbReference type="ARBA" id="ARBA00022598"/>
    </source>
</evidence>
<dbReference type="Proteomes" id="UP000184111">
    <property type="component" value="Unassembled WGS sequence"/>
</dbReference>
<organism evidence="9 10">
    <name type="scientific">Actinacidiphila paucisporea</name>
    <dbReference type="NCBI Taxonomy" id="310782"/>
    <lineage>
        <taxon>Bacteria</taxon>
        <taxon>Bacillati</taxon>
        <taxon>Actinomycetota</taxon>
        <taxon>Actinomycetes</taxon>
        <taxon>Kitasatosporales</taxon>
        <taxon>Streptomycetaceae</taxon>
        <taxon>Actinacidiphila</taxon>
    </lineage>
</organism>
<dbReference type="GO" id="GO:0006420">
    <property type="term" value="P:arginyl-tRNA aminoacylation"/>
    <property type="evidence" value="ECO:0007669"/>
    <property type="project" value="InterPro"/>
</dbReference>
<evidence type="ECO:0000313" key="10">
    <source>
        <dbReference type="Proteomes" id="UP000184111"/>
    </source>
</evidence>
<dbReference type="GO" id="GO:0005737">
    <property type="term" value="C:cytoplasm"/>
    <property type="evidence" value="ECO:0007669"/>
    <property type="project" value="InterPro"/>
</dbReference>
<dbReference type="Gene3D" id="1.10.730.10">
    <property type="entry name" value="Isoleucyl-tRNA Synthetase, Domain 1"/>
    <property type="match status" value="1"/>
</dbReference>
<keyword evidence="2" id="KW-0436">Ligase</keyword>
<evidence type="ECO:0000256" key="1">
    <source>
        <dbReference type="ARBA" id="ARBA00012837"/>
    </source>
</evidence>